<feature type="transmembrane region" description="Helical" evidence="1">
    <location>
        <begin position="12"/>
        <end position="36"/>
    </location>
</feature>
<organism evidence="2 3">
    <name type="scientific">Candidatus Phytoplasma australasiaticum subsp. australasiaticum</name>
    <dbReference type="NCBI Taxonomy" id="2832407"/>
    <lineage>
        <taxon>Bacteria</taxon>
        <taxon>Bacillati</taxon>
        <taxon>Mycoplasmatota</taxon>
        <taxon>Mollicutes</taxon>
        <taxon>Acholeplasmatales</taxon>
        <taxon>Acholeplasmataceae</taxon>
        <taxon>Candidatus Phytoplasma</taxon>
        <taxon>16SrII (Peanut WB group)</taxon>
        <taxon>Candidatus Phytoplasma australasiaticum</taxon>
    </lineage>
</organism>
<dbReference type="EMBL" id="JAOSIW010000012">
    <property type="protein sequence ID" value="MDO8054611.1"/>
    <property type="molecule type" value="Genomic_DNA"/>
</dbReference>
<dbReference type="Proteomes" id="UP001170651">
    <property type="component" value="Unassembled WGS sequence"/>
</dbReference>
<comment type="caution">
    <text evidence="2">The sequence shown here is derived from an EMBL/GenBank/DDBJ whole genome shotgun (WGS) entry which is preliminary data.</text>
</comment>
<dbReference type="AlphaFoldDB" id="A0A9K3STQ4"/>
<keyword evidence="3" id="KW-1185">Reference proteome</keyword>
<name>A0A9K3STQ4_9MOLU</name>
<evidence type="ECO:0000256" key="1">
    <source>
        <dbReference type="SAM" id="Phobius"/>
    </source>
</evidence>
<gene>
    <name evidence="2" type="ORF">OC696_01875</name>
</gene>
<evidence type="ECO:0000313" key="2">
    <source>
        <dbReference type="EMBL" id="MDO8054611.1"/>
    </source>
</evidence>
<keyword evidence="1" id="KW-0472">Membrane</keyword>
<dbReference type="RefSeq" id="WP_213680465.1">
    <property type="nucleotide sequence ID" value="NZ_JALQCT010000013.1"/>
</dbReference>
<protein>
    <submittedName>
        <fullName evidence="2">Uncharacterized protein</fullName>
    </submittedName>
</protein>
<keyword evidence="1" id="KW-0812">Transmembrane</keyword>
<proteinExistence type="predicted"/>
<accession>A0A9K3STQ4</accession>
<sequence length="99" mass="12046">MSEHRYEMMTTVFLIIFIYSGFKPLFYFLNNIIFFVKDLIVDLFFKTKKQVLLEQKRMKKEMQHQKLVLKGEQNYQESHCSPFTTQPNEEVTVITWNKK</sequence>
<evidence type="ECO:0000313" key="3">
    <source>
        <dbReference type="Proteomes" id="UP001170651"/>
    </source>
</evidence>
<keyword evidence="1" id="KW-1133">Transmembrane helix</keyword>
<reference evidence="2 3" key="1">
    <citation type="journal article" date="2023" name="Int. J. Syst. Evol. Microbiol.">
        <title>The observation of taxonomic boundaries for the 16SrII and 16SrXXV phytoplasmas using genome-based delimitation.</title>
        <authorList>
            <person name="Rodrigues Jardim B."/>
            <person name="Tran-Nguyen L.T.T."/>
            <person name="Gambley C."/>
            <person name="Al-Sadi A.M."/>
            <person name="Al-Subhi A.M."/>
            <person name="Foissac X."/>
            <person name="Salar P."/>
            <person name="Cai H."/>
            <person name="Yang J.Y."/>
            <person name="Davis R."/>
            <person name="Jones L."/>
            <person name="Rodoni B."/>
            <person name="Constable F.E."/>
        </authorList>
    </citation>
    <scope>NUCLEOTIDE SEQUENCE [LARGE SCALE GENOMIC DNA]</scope>
    <source>
        <strain evidence="2">BAWM-OMN-P26</strain>
    </source>
</reference>